<name>A0ABR1SQI3_9PEZI</name>
<feature type="region of interest" description="Disordered" evidence="1">
    <location>
        <begin position="84"/>
        <end position="103"/>
    </location>
</feature>
<evidence type="ECO:0000256" key="1">
    <source>
        <dbReference type="SAM" id="MobiDB-lite"/>
    </source>
</evidence>
<accession>A0ABR1SQI3</accession>
<gene>
    <name evidence="2" type="ORF">PG991_001732</name>
</gene>
<proteinExistence type="predicted"/>
<comment type="caution">
    <text evidence="2">The sequence shown here is derived from an EMBL/GenBank/DDBJ whole genome shotgun (WGS) entry which is preliminary data.</text>
</comment>
<dbReference type="Proteomes" id="UP001396898">
    <property type="component" value="Unassembled WGS sequence"/>
</dbReference>
<organism evidence="2 3">
    <name type="scientific">Apiospora marii</name>
    <dbReference type="NCBI Taxonomy" id="335849"/>
    <lineage>
        <taxon>Eukaryota</taxon>
        <taxon>Fungi</taxon>
        <taxon>Dikarya</taxon>
        <taxon>Ascomycota</taxon>
        <taxon>Pezizomycotina</taxon>
        <taxon>Sordariomycetes</taxon>
        <taxon>Xylariomycetidae</taxon>
        <taxon>Amphisphaeriales</taxon>
        <taxon>Apiosporaceae</taxon>
        <taxon>Apiospora</taxon>
    </lineage>
</organism>
<dbReference type="EMBL" id="JAQQWI010000004">
    <property type="protein sequence ID" value="KAK8036595.1"/>
    <property type="molecule type" value="Genomic_DNA"/>
</dbReference>
<evidence type="ECO:0000313" key="3">
    <source>
        <dbReference type="Proteomes" id="UP001396898"/>
    </source>
</evidence>
<sequence length="103" mass="11283">MPDAYRLDKAFARLLRHHAYGWALFKKVAAKDMHPGSCGYFDPEGDWQPLVDLTRPSDDLLAEGWAAPDARLYHDEAPESLVWGPKSSRAVNANQSGGTAGAT</sequence>
<protein>
    <submittedName>
        <fullName evidence="2">Uncharacterized protein</fullName>
    </submittedName>
</protein>
<keyword evidence="3" id="KW-1185">Reference proteome</keyword>
<reference evidence="2 3" key="1">
    <citation type="submission" date="2023-01" db="EMBL/GenBank/DDBJ databases">
        <title>Analysis of 21 Apiospora genomes using comparative genomics revels a genus with tremendous synthesis potential of carbohydrate active enzymes and secondary metabolites.</title>
        <authorList>
            <person name="Sorensen T."/>
        </authorList>
    </citation>
    <scope>NUCLEOTIDE SEQUENCE [LARGE SCALE GENOMIC DNA]</scope>
    <source>
        <strain evidence="2 3">CBS 20057</strain>
    </source>
</reference>
<evidence type="ECO:0000313" key="2">
    <source>
        <dbReference type="EMBL" id="KAK8036595.1"/>
    </source>
</evidence>